<dbReference type="SUPFAM" id="SSF52821">
    <property type="entry name" value="Rhodanese/Cell cycle control phosphatase"/>
    <property type="match status" value="2"/>
</dbReference>
<name>A0A7W3U5M1_9GAMM</name>
<evidence type="ECO:0000313" key="5">
    <source>
        <dbReference type="Proteomes" id="UP000552587"/>
    </source>
</evidence>
<dbReference type="Proteomes" id="UP000552587">
    <property type="component" value="Unassembled WGS sequence"/>
</dbReference>
<keyword evidence="1 4" id="KW-0808">Transferase</keyword>
<protein>
    <submittedName>
        <fullName evidence="4">Sulfurtransferase</fullName>
    </submittedName>
</protein>
<dbReference type="RefSeq" id="WP_182670115.1">
    <property type="nucleotide sequence ID" value="NZ_JACHTE010000009.1"/>
</dbReference>
<evidence type="ECO:0000256" key="2">
    <source>
        <dbReference type="ARBA" id="ARBA00022737"/>
    </source>
</evidence>
<keyword evidence="2" id="KW-0677">Repeat</keyword>
<feature type="domain" description="Rhodanese" evidence="3">
    <location>
        <begin position="19"/>
        <end position="139"/>
    </location>
</feature>
<dbReference type="Pfam" id="PF00581">
    <property type="entry name" value="Rhodanese"/>
    <property type="match status" value="2"/>
</dbReference>
<comment type="caution">
    <text evidence="4">The sequence shown here is derived from an EMBL/GenBank/DDBJ whole genome shotgun (WGS) entry which is preliminary data.</text>
</comment>
<dbReference type="GO" id="GO:0004792">
    <property type="term" value="F:thiosulfate-cyanide sulfurtransferase activity"/>
    <property type="evidence" value="ECO:0007669"/>
    <property type="project" value="TreeGrafter"/>
</dbReference>
<gene>
    <name evidence="4" type="ORF">H4F99_12670</name>
</gene>
<evidence type="ECO:0000313" key="4">
    <source>
        <dbReference type="EMBL" id="MBB1089332.1"/>
    </source>
</evidence>
<reference evidence="4 5" key="1">
    <citation type="submission" date="2020-07" db="EMBL/GenBank/DDBJ databases">
        <authorList>
            <person name="Xu S."/>
            <person name="Li A."/>
        </authorList>
    </citation>
    <scope>NUCLEOTIDE SEQUENCE [LARGE SCALE GENOMIC DNA]</scope>
    <source>
        <strain evidence="4 5">SG-8</strain>
    </source>
</reference>
<dbReference type="SMART" id="SM00450">
    <property type="entry name" value="RHOD"/>
    <property type="match status" value="2"/>
</dbReference>
<accession>A0A7W3U5M1</accession>
<organism evidence="4 5">
    <name type="scientific">Marilutibacter penaei</name>
    <dbReference type="NCBI Taxonomy" id="2759900"/>
    <lineage>
        <taxon>Bacteria</taxon>
        <taxon>Pseudomonadati</taxon>
        <taxon>Pseudomonadota</taxon>
        <taxon>Gammaproteobacteria</taxon>
        <taxon>Lysobacterales</taxon>
        <taxon>Lysobacteraceae</taxon>
        <taxon>Marilutibacter</taxon>
    </lineage>
</organism>
<feature type="domain" description="Rhodanese" evidence="3">
    <location>
        <begin position="172"/>
        <end position="284"/>
    </location>
</feature>
<dbReference type="EMBL" id="JACHTE010000009">
    <property type="protein sequence ID" value="MBB1089332.1"/>
    <property type="molecule type" value="Genomic_DNA"/>
</dbReference>
<sequence length="289" mass="30675">MTEFEAWIPPEALAHALDGPVRPVVLDVRFSLAEPAAGERAWRAARIPGAFHAHLERDLSGPHRPDAGRHPWPTEDDFRRQVAAWGITPATPVVLYDDADGALAAARAWYLLRLLGHGPVAVLDGGWKAWQAAGGPVDTGPAPRPRPAAGEAYPGRFAEGRLLDADAVGRHLAGGGVLVDARAPERYRGDVEPIDPVGGHVPGARNRPFAANLEHGRARPARVLREAFESLADGHAPADMVVMCGSGVTACHHLLAMAHAGLPLARLYAGSWSGWIEDPTRPIARGPAA</sequence>
<dbReference type="CDD" id="cd01448">
    <property type="entry name" value="TST_Repeat_1"/>
    <property type="match status" value="1"/>
</dbReference>
<dbReference type="InterPro" id="IPR001763">
    <property type="entry name" value="Rhodanese-like_dom"/>
</dbReference>
<proteinExistence type="predicted"/>
<dbReference type="PANTHER" id="PTHR11364:SF27">
    <property type="entry name" value="SULFURTRANSFERASE"/>
    <property type="match status" value="1"/>
</dbReference>
<dbReference type="CDD" id="cd01449">
    <property type="entry name" value="TST_Repeat_2"/>
    <property type="match status" value="1"/>
</dbReference>
<dbReference type="AlphaFoldDB" id="A0A7W3U5M1"/>
<dbReference type="InterPro" id="IPR045078">
    <property type="entry name" value="TST/MPST-like"/>
</dbReference>
<dbReference type="Gene3D" id="3.40.250.10">
    <property type="entry name" value="Rhodanese-like domain"/>
    <property type="match status" value="2"/>
</dbReference>
<dbReference type="PANTHER" id="PTHR11364">
    <property type="entry name" value="THIOSULFATE SULFERTANSFERASE"/>
    <property type="match status" value="1"/>
</dbReference>
<evidence type="ECO:0000259" key="3">
    <source>
        <dbReference type="PROSITE" id="PS50206"/>
    </source>
</evidence>
<keyword evidence="5" id="KW-1185">Reference proteome</keyword>
<evidence type="ECO:0000256" key="1">
    <source>
        <dbReference type="ARBA" id="ARBA00022679"/>
    </source>
</evidence>
<dbReference type="InterPro" id="IPR036873">
    <property type="entry name" value="Rhodanese-like_dom_sf"/>
</dbReference>
<dbReference type="PROSITE" id="PS50206">
    <property type="entry name" value="RHODANESE_3"/>
    <property type="match status" value="2"/>
</dbReference>